<name>A0ABU8MWA7_9PSEU</name>
<feature type="transmembrane region" description="Helical" evidence="1">
    <location>
        <begin position="106"/>
        <end position="123"/>
    </location>
</feature>
<sequence>MDELIDVSIVGEPVVYGAGFIVLIAFLLIGEWAGSVVTVAHEGGHMIMSVLTLRGFEHFSMTDGDNAGTKAPTHWGVGYYLVSLAGYFTPPLLGLGAAAVLARGNAWAVLVGAVVLLAIAFVYAKGGLANLVTAIAAAVVVLVLWRGTPLLQAALAASVVWLLLLGGVRASVQMSRDTGSDAWRMQSSTFVPAVVWQAIWVTTALACLYTGGRLLFVGDAWPDGVWPFDEPA</sequence>
<keyword evidence="3" id="KW-1185">Reference proteome</keyword>
<feature type="transmembrane region" description="Helical" evidence="1">
    <location>
        <begin position="193"/>
        <end position="216"/>
    </location>
</feature>
<comment type="caution">
    <text evidence="2">The sequence shown here is derived from an EMBL/GenBank/DDBJ whole genome shotgun (WGS) entry which is preliminary data.</text>
</comment>
<dbReference type="EMBL" id="JBBEGN010000025">
    <property type="protein sequence ID" value="MEJ2871595.1"/>
    <property type="molecule type" value="Genomic_DNA"/>
</dbReference>
<evidence type="ECO:0000313" key="2">
    <source>
        <dbReference type="EMBL" id="MEJ2871595.1"/>
    </source>
</evidence>
<accession>A0ABU8MWA7</accession>
<feature type="transmembrane region" description="Helical" evidence="1">
    <location>
        <begin position="79"/>
        <end position="100"/>
    </location>
</feature>
<keyword evidence="1" id="KW-1133">Transmembrane helix</keyword>
<organism evidence="2 3">
    <name type="scientific">Actinomycetospora aurantiaca</name>
    <dbReference type="NCBI Taxonomy" id="3129233"/>
    <lineage>
        <taxon>Bacteria</taxon>
        <taxon>Bacillati</taxon>
        <taxon>Actinomycetota</taxon>
        <taxon>Actinomycetes</taxon>
        <taxon>Pseudonocardiales</taxon>
        <taxon>Pseudonocardiaceae</taxon>
        <taxon>Actinomycetospora</taxon>
    </lineage>
</organism>
<evidence type="ECO:0000313" key="3">
    <source>
        <dbReference type="Proteomes" id="UP001385809"/>
    </source>
</evidence>
<dbReference type="Proteomes" id="UP001385809">
    <property type="component" value="Unassembled WGS sequence"/>
</dbReference>
<gene>
    <name evidence="2" type="ORF">WCD74_27800</name>
</gene>
<feature type="transmembrane region" description="Helical" evidence="1">
    <location>
        <begin position="128"/>
        <end position="145"/>
    </location>
</feature>
<keyword evidence="1" id="KW-0812">Transmembrane</keyword>
<evidence type="ECO:0000256" key="1">
    <source>
        <dbReference type="SAM" id="Phobius"/>
    </source>
</evidence>
<reference evidence="2 3" key="1">
    <citation type="submission" date="2024-03" db="EMBL/GenBank/DDBJ databases">
        <title>Actinomycetospora sp. OC33-EN08, a novel actinomycete isolated from wild orchid (Aerides multiflora).</title>
        <authorList>
            <person name="Suriyachadkun C."/>
        </authorList>
    </citation>
    <scope>NUCLEOTIDE SEQUENCE [LARGE SCALE GENOMIC DNA]</scope>
    <source>
        <strain evidence="2 3">OC33-EN08</strain>
    </source>
</reference>
<feature type="transmembrane region" description="Helical" evidence="1">
    <location>
        <begin position="14"/>
        <end position="40"/>
    </location>
</feature>
<proteinExistence type="predicted"/>
<dbReference type="Pfam" id="PF13398">
    <property type="entry name" value="Peptidase_M50B"/>
    <property type="match status" value="1"/>
</dbReference>
<keyword evidence="1" id="KW-0472">Membrane</keyword>
<protein>
    <submittedName>
        <fullName evidence="2">M50 family metallopeptidase</fullName>
    </submittedName>
</protein>
<dbReference type="InterPro" id="IPR049500">
    <property type="entry name" value="Peptidase_M50B-like"/>
</dbReference>
<feature type="transmembrane region" description="Helical" evidence="1">
    <location>
        <begin position="151"/>
        <end position="172"/>
    </location>
</feature>
<dbReference type="RefSeq" id="WP_337698165.1">
    <property type="nucleotide sequence ID" value="NZ_JBBEGN010000025.1"/>
</dbReference>